<evidence type="ECO:0000259" key="5">
    <source>
        <dbReference type="PROSITE" id="PS50850"/>
    </source>
</evidence>
<dbReference type="AlphaFoldDB" id="A0A1B2EVP0"/>
<feature type="transmembrane region" description="Helical" evidence="4">
    <location>
        <begin position="219"/>
        <end position="243"/>
    </location>
</feature>
<dbReference type="InterPro" id="IPR020846">
    <property type="entry name" value="MFS_dom"/>
</dbReference>
<feature type="transmembrane region" description="Helical" evidence="4">
    <location>
        <begin position="146"/>
        <end position="169"/>
    </location>
</feature>
<dbReference type="PROSITE" id="PS50850">
    <property type="entry name" value="MFS"/>
    <property type="match status" value="1"/>
</dbReference>
<evidence type="ECO:0000313" key="6">
    <source>
        <dbReference type="EMBL" id="ANY83982.1"/>
    </source>
</evidence>
<feature type="transmembrane region" description="Helical" evidence="4">
    <location>
        <begin position="255"/>
        <end position="272"/>
    </location>
</feature>
<reference evidence="6" key="1">
    <citation type="submission" date="2016-07" db="EMBL/GenBank/DDBJ databases">
        <title>Microvirga ossetica sp. nov. a new species of rhizobia isolated from root nodules of the legume species Vicia alpestris Steven originated from North Ossetia region in the Caucasus.</title>
        <authorList>
            <person name="Safronova V.I."/>
            <person name="Kuznetsova I.G."/>
            <person name="Sazanova A.L."/>
            <person name="Belimov A."/>
            <person name="Andronov E."/>
            <person name="Osledkin Y.S."/>
            <person name="Onishchuk O.P."/>
            <person name="Kurchak O.N."/>
            <person name="Shaposhnikov A.I."/>
            <person name="Willems A."/>
            <person name="Tikhonovich I.A."/>
        </authorList>
    </citation>
    <scope>NUCLEOTIDE SEQUENCE [LARGE SCALE GENOMIC DNA]</scope>
    <source>
        <strain evidence="6">V5/3M</strain>
        <plasmid evidence="6">unnamed2</plasmid>
    </source>
</reference>
<keyword evidence="1 4" id="KW-0812">Transmembrane</keyword>
<keyword evidence="2 4" id="KW-1133">Transmembrane helix</keyword>
<feature type="transmembrane region" description="Helical" evidence="4">
    <location>
        <begin position="284"/>
        <end position="301"/>
    </location>
</feature>
<evidence type="ECO:0000256" key="3">
    <source>
        <dbReference type="ARBA" id="ARBA00023136"/>
    </source>
</evidence>
<name>A0A1B2EVP0_9HYPH</name>
<dbReference type="EMBL" id="CP016619">
    <property type="protein sequence ID" value="ANY83982.1"/>
    <property type="molecule type" value="Genomic_DNA"/>
</dbReference>
<dbReference type="Pfam" id="PF06779">
    <property type="entry name" value="MFS_4"/>
    <property type="match status" value="1"/>
</dbReference>
<dbReference type="GO" id="GO:0005886">
    <property type="term" value="C:plasma membrane"/>
    <property type="evidence" value="ECO:0007669"/>
    <property type="project" value="TreeGrafter"/>
</dbReference>
<feature type="transmembrane region" description="Helical" evidence="4">
    <location>
        <begin position="20"/>
        <end position="42"/>
    </location>
</feature>
<feature type="transmembrane region" description="Helical" evidence="4">
    <location>
        <begin position="116"/>
        <end position="134"/>
    </location>
</feature>
<evidence type="ECO:0000256" key="2">
    <source>
        <dbReference type="ARBA" id="ARBA00022989"/>
    </source>
</evidence>
<dbReference type="PANTHER" id="PTHR23537:SF1">
    <property type="entry name" value="SUGAR TRANSPORTER"/>
    <property type="match status" value="1"/>
</dbReference>
<dbReference type="InterPro" id="IPR036259">
    <property type="entry name" value="MFS_trans_sf"/>
</dbReference>
<dbReference type="OrthoDB" id="9797953at2"/>
<feature type="transmembrane region" description="Helical" evidence="4">
    <location>
        <begin position="87"/>
        <end position="110"/>
    </location>
</feature>
<organism evidence="6">
    <name type="scientific">Microvirga ossetica</name>
    <dbReference type="NCBI Taxonomy" id="1882682"/>
    <lineage>
        <taxon>Bacteria</taxon>
        <taxon>Pseudomonadati</taxon>
        <taxon>Pseudomonadota</taxon>
        <taxon>Alphaproteobacteria</taxon>
        <taxon>Hyphomicrobiales</taxon>
        <taxon>Methylobacteriaceae</taxon>
        <taxon>Microvirga</taxon>
    </lineage>
</organism>
<sequence length="396" mass="40867">MPTSSQTRPWPKAGSGEALIVLSLALAPAIGLGITRFAYALLLPDMRASLGWSYAEAGWMNTSNALGYFLGALVASRVIARSGAFAVMASGTAACVASLGLCVGFVDFWGLNAARFIAGLGGSFSFVAGGVLAAHVAHRHPDRGAFLLALFYAGPGLGIFLSGVSVPLLLSWEGPRTWQDAWGALALLSLLLSLGLILARGQQEQEAGNGRQAAPVTRIVPLLSGYFLFGAGYIAYMTFMIAWVQESGHGAFAQAQFWSLIGLAAMASPWLWSDVLASQKHGRAFALLMAVTAIGAALPMVSSSMPALLISAAVFGSTFFSVVAATTAFVRRNLPRSAWASAIGALTVTFGVGQTVGPVAIGALTDLTGALSGGLWTSVVLLILGAGIGIMQRDLA</sequence>
<dbReference type="RefSeq" id="WP_099514922.1">
    <property type="nucleotide sequence ID" value="NZ_CP016619.1"/>
</dbReference>
<protein>
    <submittedName>
        <fullName evidence="6">MFS transporter</fullName>
    </submittedName>
</protein>
<dbReference type="KEGG" id="moc:BB934_37565"/>
<accession>A0A1B2EVP0</accession>
<dbReference type="PANTHER" id="PTHR23537">
    <property type="match status" value="1"/>
</dbReference>
<proteinExistence type="predicted"/>
<gene>
    <name evidence="6" type="ORF">BB934_37565</name>
</gene>
<geneLocation type="plasmid" evidence="6">
    <name>unnamed2</name>
</geneLocation>
<dbReference type="GO" id="GO:0022857">
    <property type="term" value="F:transmembrane transporter activity"/>
    <property type="evidence" value="ECO:0007669"/>
    <property type="project" value="InterPro"/>
</dbReference>
<evidence type="ECO:0000256" key="1">
    <source>
        <dbReference type="ARBA" id="ARBA00022692"/>
    </source>
</evidence>
<feature type="transmembrane region" description="Helical" evidence="4">
    <location>
        <begin position="62"/>
        <end position="80"/>
    </location>
</feature>
<feature type="domain" description="Major facilitator superfamily (MFS) profile" evidence="5">
    <location>
        <begin position="17"/>
        <end position="396"/>
    </location>
</feature>
<dbReference type="SUPFAM" id="SSF103473">
    <property type="entry name" value="MFS general substrate transporter"/>
    <property type="match status" value="1"/>
</dbReference>
<feature type="transmembrane region" description="Helical" evidence="4">
    <location>
        <begin position="181"/>
        <end position="199"/>
    </location>
</feature>
<feature type="transmembrane region" description="Helical" evidence="4">
    <location>
        <begin position="370"/>
        <end position="391"/>
    </location>
</feature>
<feature type="transmembrane region" description="Helical" evidence="4">
    <location>
        <begin position="307"/>
        <end position="330"/>
    </location>
</feature>
<feature type="transmembrane region" description="Helical" evidence="4">
    <location>
        <begin position="342"/>
        <end position="364"/>
    </location>
</feature>
<keyword evidence="3 4" id="KW-0472">Membrane</keyword>
<dbReference type="Gene3D" id="1.20.1250.20">
    <property type="entry name" value="MFS general substrate transporter like domains"/>
    <property type="match status" value="1"/>
</dbReference>
<dbReference type="InterPro" id="IPR010645">
    <property type="entry name" value="MFS_4"/>
</dbReference>
<evidence type="ECO:0000256" key="4">
    <source>
        <dbReference type="SAM" id="Phobius"/>
    </source>
</evidence>
<keyword evidence="6" id="KW-0614">Plasmid</keyword>